<evidence type="ECO:0000256" key="2">
    <source>
        <dbReference type="ARBA" id="ARBA00012856"/>
    </source>
</evidence>
<feature type="domain" description="DHFR" evidence="6">
    <location>
        <begin position="2"/>
        <end position="90"/>
    </location>
</feature>
<dbReference type="InterPro" id="IPR001796">
    <property type="entry name" value="DHFR_dom"/>
</dbReference>
<keyword evidence="3" id="KW-0554">One-carbon metabolism</keyword>
<dbReference type="AlphaFoldDB" id="J9GMM5"/>
<dbReference type="GO" id="GO:0046654">
    <property type="term" value="P:tetrahydrofolate biosynthetic process"/>
    <property type="evidence" value="ECO:0007669"/>
    <property type="project" value="InterPro"/>
</dbReference>
<accession>J9GMM5</accession>
<dbReference type="CDD" id="cd00209">
    <property type="entry name" value="DHFR"/>
    <property type="match status" value="1"/>
</dbReference>
<dbReference type="GO" id="GO:0046452">
    <property type="term" value="P:dihydrofolate metabolic process"/>
    <property type="evidence" value="ECO:0007669"/>
    <property type="project" value="TreeGrafter"/>
</dbReference>
<dbReference type="GO" id="GO:0005829">
    <property type="term" value="C:cytosol"/>
    <property type="evidence" value="ECO:0007669"/>
    <property type="project" value="TreeGrafter"/>
</dbReference>
<keyword evidence="4" id="KW-0521">NADP</keyword>
<dbReference type="InterPro" id="IPR024072">
    <property type="entry name" value="DHFR-like_dom_sf"/>
</dbReference>
<dbReference type="PANTHER" id="PTHR48069:SF3">
    <property type="entry name" value="DIHYDROFOLATE REDUCTASE"/>
    <property type="match status" value="1"/>
</dbReference>
<comment type="caution">
    <text evidence="7">The sequence shown here is derived from an EMBL/GenBank/DDBJ whole genome shotgun (WGS) entry which is preliminary data.</text>
</comment>
<dbReference type="Gene3D" id="3.40.430.10">
    <property type="entry name" value="Dihydrofolate Reductase, subunit A"/>
    <property type="match status" value="1"/>
</dbReference>
<keyword evidence="5 7" id="KW-0560">Oxidoreductase</keyword>
<evidence type="ECO:0000256" key="5">
    <source>
        <dbReference type="ARBA" id="ARBA00023002"/>
    </source>
</evidence>
<evidence type="ECO:0000256" key="1">
    <source>
        <dbReference type="ARBA" id="ARBA00004903"/>
    </source>
</evidence>
<dbReference type="PANTHER" id="PTHR48069">
    <property type="entry name" value="DIHYDROFOLATE REDUCTASE"/>
    <property type="match status" value="1"/>
</dbReference>
<organism evidence="7">
    <name type="scientific">gut metagenome</name>
    <dbReference type="NCBI Taxonomy" id="749906"/>
    <lineage>
        <taxon>unclassified sequences</taxon>
        <taxon>metagenomes</taxon>
        <taxon>organismal metagenomes</taxon>
    </lineage>
</organism>
<evidence type="ECO:0000259" key="6">
    <source>
        <dbReference type="PROSITE" id="PS51330"/>
    </source>
</evidence>
<dbReference type="GO" id="GO:0004146">
    <property type="term" value="F:dihydrofolate reductase activity"/>
    <property type="evidence" value="ECO:0007669"/>
    <property type="project" value="UniProtKB-EC"/>
</dbReference>
<dbReference type="Pfam" id="PF00186">
    <property type="entry name" value="DHFR_1"/>
    <property type="match status" value="1"/>
</dbReference>
<reference evidence="7" key="1">
    <citation type="journal article" date="2012" name="PLoS ONE">
        <title>Gene sets for utilization of primary and secondary nutrition supplies in the distal gut of endangered iberian lynx.</title>
        <authorList>
            <person name="Alcaide M."/>
            <person name="Messina E."/>
            <person name="Richter M."/>
            <person name="Bargiela R."/>
            <person name="Peplies J."/>
            <person name="Huws S.A."/>
            <person name="Newbold C.J."/>
            <person name="Golyshin P.N."/>
            <person name="Simon M.A."/>
            <person name="Lopez G."/>
            <person name="Yakimov M.M."/>
            <person name="Ferrer M."/>
        </authorList>
    </citation>
    <scope>NUCLEOTIDE SEQUENCE</scope>
</reference>
<sequence>MSVEMIVARARNGVIGANNQMLWHIPEDFKHFKSTTMGCPILMGRKTWESIGRPLPGRKNVVITRQEAYEAPGAVCVSSLEEGLALVADE</sequence>
<evidence type="ECO:0000256" key="3">
    <source>
        <dbReference type="ARBA" id="ARBA00022563"/>
    </source>
</evidence>
<gene>
    <name evidence="7" type="ORF">EVA_10820</name>
</gene>
<dbReference type="EC" id="1.5.1.3" evidence="2"/>
<dbReference type="PROSITE" id="PS51330">
    <property type="entry name" value="DHFR_2"/>
    <property type="match status" value="1"/>
</dbReference>
<dbReference type="SUPFAM" id="SSF53597">
    <property type="entry name" value="Dihydrofolate reductase-like"/>
    <property type="match status" value="1"/>
</dbReference>
<feature type="non-terminal residue" evidence="7">
    <location>
        <position position="90"/>
    </location>
</feature>
<dbReference type="InterPro" id="IPR012259">
    <property type="entry name" value="DHFR"/>
</dbReference>
<dbReference type="PRINTS" id="PR00070">
    <property type="entry name" value="DHFR"/>
</dbReference>
<comment type="pathway">
    <text evidence="1">Cofactor biosynthesis; tetrahydrofolate biosynthesis; 5,6,7,8-tetrahydrofolate from 7,8-dihydrofolate: step 1/1.</text>
</comment>
<protein>
    <recommendedName>
        <fullName evidence="2">dihydrofolate reductase</fullName>
        <ecNumber evidence="2">1.5.1.3</ecNumber>
    </recommendedName>
</protein>
<dbReference type="GO" id="GO:0050661">
    <property type="term" value="F:NADP binding"/>
    <property type="evidence" value="ECO:0007669"/>
    <property type="project" value="InterPro"/>
</dbReference>
<evidence type="ECO:0000256" key="4">
    <source>
        <dbReference type="ARBA" id="ARBA00022857"/>
    </source>
</evidence>
<dbReference type="EMBL" id="AMCI01003102">
    <property type="protein sequence ID" value="EJX01075.1"/>
    <property type="molecule type" value="Genomic_DNA"/>
</dbReference>
<evidence type="ECO:0000313" key="7">
    <source>
        <dbReference type="EMBL" id="EJX01075.1"/>
    </source>
</evidence>
<dbReference type="GO" id="GO:0046655">
    <property type="term" value="P:folic acid metabolic process"/>
    <property type="evidence" value="ECO:0007669"/>
    <property type="project" value="TreeGrafter"/>
</dbReference>
<proteinExistence type="predicted"/>
<name>J9GMM5_9ZZZZ</name>
<dbReference type="GO" id="GO:0006730">
    <property type="term" value="P:one-carbon metabolic process"/>
    <property type="evidence" value="ECO:0007669"/>
    <property type="project" value="UniProtKB-KW"/>
</dbReference>